<reference evidence="10" key="1">
    <citation type="journal article" date="2019" name="Int. J. Syst. Evol. Microbiol.">
        <title>The Global Catalogue of Microorganisms (GCM) 10K type strain sequencing project: providing services to taxonomists for standard genome sequencing and annotation.</title>
        <authorList>
            <consortium name="The Broad Institute Genomics Platform"/>
            <consortium name="The Broad Institute Genome Sequencing Center for Infectious Disease"/>
            <person name="Wu L."/>
            <person name="Ma J."/>
        </authorList>
    </citation>
    <scope>NUCLEOTIDE SEQUENCE [LARGE SCALE GENOMIC DNA]</scope>
    <source>
        <strain evidence="10">CGMCC 1.12989</strain>
    </source>
</reference>
<keyword evidence="7" id="KW-0812">Transmembrane</keyword>
<dbReference type="SUPFAM" id="SSF54534">
    <property type="entry name" value="FKBP-like"/>
    <property type="match status" value="1"/>
</dbReference>
<keyword evidence="3 5" id="KW-0697">Rotamase</keyword>
<dbReference type="InterPro" id="IPR001179">
    <property type="entry name" value="PPIase_FKBP_dom"/>
</dbReference>
<protein>
    <recommendedName>
        <fullName evidence="6">Peptidyl-prolyl cis-trans isomerase</fullName>
        <ecNumber evidence="6">5.2.1.8</ecNumber>
    </recommendedName>
</protein>
<dbReference type="PROSITE" id="PS50059">
    <property type="entry name" value="FKBP_PPIASE"/>
    <property type="match status" value="1"/>
</dbReference>
<dbReference type="Gene3D" id="3.10.50.40">
    <property type="match status" value="1"/>
</dbReference>
<dbReference type="InterPro" id="IPR046357">
    <property type="entry name" value="PPIase_dom_sf"/>
</dbReference>
<name>A0ABV8RNX0_9SPHN</name>
<dbReference type="EMBL" id="JBHSDR010000003">
    <property type="protein sequence ID" value="MFC4294529.1"/>
    <property type="molecule type" value="Genomic_DNA"/>
</dbReference>
<dbReference type="PANTHER" id="PTHR43811:SF19">
    <property type="entry name" value="39 KDA FK506-BINDING NUCLEAR PROTEIN"/>
    <property type="match status" value="1"/>
</dbReference>
<feature type="domain" description="PPIase FKBP-type" evidence="8">
    <location>
        <begin position="59"/>
        <end position="147"/>
    </location>
</feature>
<accession>A0ABV8RNX0</accession>
<feature type="transmembrane region" description="Helical" evidence="7">
    <location>
        <begin position="20"/>
        <end position="37"/>
    </location>
</feature>
<evidence type="ECO:0000313" key="10">
    <source>
        <dbReference type="Proteomes" id="UP001595828"/>
    </source>
</evidence>
<dbReference type="EC" id="5.2.1.8" evidence="6"/>
<keyword evidence="7" id="KW-1133">Transmembrane helix</keyword>
<dbReference type="PANTHER" id="PTHR43811">
    <property type="entry name" value="FKBP-TYPE PEPTIDYL-PROLYL CIS-TRANS ISOMERASE FKPA"/>
    <property type="match status" value="1"/>
</dbReference>
<proteinExistence type="inferred from homology"/>
<dbReference type="RefSeq" id="WP_379537978.1">
    <property type="nucleotide sequence ID" value="NZ_JBHSDR010000003.1"/>
</dbReference>
<keyword evidence="10" id="KW-1185">Reference proteome</keyword>
<dbReference type="GO" id="GO:0003755">
    <property type="term" value="F:peptidyl-prolyl cis-trans isomerase activity"/>
    <property type="evidence" value="ECO:0007669"/>
    <property type="project" value="UniProtKB-EC"/>
</dbReference>
<evidence type="ECO:0000256" key="6">
    <source>
        <dbReference type="RuleBase" id="RU003915"/>
    </source>
</evidence>
<evidence type="ECO:0000256" key="4">
    <source>
        <dbReference type="ARBA" id="ARBA00023235"/>
    </source>
</evidence>
<evidence type="ECO:0000256" key="5">
    <source>
        <dbReference type="PROSITE-ProRule" id="PRU00277"/>
    </source>
</evidence>
<sequence>MSEITRVPLQPIAKGSLTKLWLGIVVALLLAAGFAWSQRYQGVTVETLAPGAGPMPTKDDVVLINYTGKLADGTVFDKGEKVPLPLEGVVPGFSEGLSKMQKGGKYRLFIPASKGYGAEAQRNPSTGQVVIPANSALEFDVELLDFRSRAEIMAQQQMLQQLQQQGGAGAAPPR</sequence>
<dbReference type="Pfam" id="PF00254">
    <property type="entry name" value="FKBP_C"/>
    <property type="match status" value="1"/>
</dbReference>
<comment type="caution">
    <text evidence="9">The sequence shown here is derived from an EMBL/GenBank/DDBJ whole genome shotgun (WGS) entry which is preliminary data.</text>
</comment>
<comment type="similarity">
    <text evidence="2 6">Belongs to the FKBP-type PPIase family.</text>
</comment>
<dbReference type="Proteomes" id="UP001595828">
    <property type="component" value="Unassembled WGS sequence"/>
</dbReference>
<evidence type="ECO:0000256" key="3">
    <source>
        <dbReference type="ARBA" id="ARBA00023110"/>
    </source>
</evidence>
<evidence type="ECO:0000256" key="7">
    <source>
        <dbReference type="SAM" id="Phobius"/>
    </source>
</evidence>
<keyword evidence="4 5" id="KW-0413">Isomerase</keyword>
<comment type="catalytic activity">
    <reaction evidence="1 5 6">
        <text>[protein]-peptidylproline (omega=180) = [protein]-peptidylproline (omega=0)</text>
        <dbReference type="Rhea" id="RHEA:16237"/>
        <dbReference type="Rhea" id="RHEA-COMP:10747"/>
        <dbReference type="Rhea" id="RHEA-COMP:10748"/>
        <dbReference type="ChEBI" id="CHEBI:83833"/>
        <dbReference type="ChEBI" id="CHEBI:83834"/>
        <dbReference type="EC" id="5.2.1.8"/>
    </reaction>
</comment>
<organism evidence="9 10">
    <name type="scientific">Novosphingobium tardum</name>
    <dbReference type="NCBI Taxonomy" id="1538021"/>
    <lineage>
        <taxon>Bacteria</taxon>
        <taxon>Pseudomonadati</taxon>
        <taxon>Pseudomonadota</taxon>
        <taxon>Alphaproteobacteria</taxon>
        <taxon>Sphingomonadales</taxon>
        <taxon>Sphingomonadaceae</taxon>
        <taxon>Novosphingobium</taxon>
    </lineage>
</organism>
<evidence type="ECO:0000256" key="2">
    <source>
        <dbReference type="ARBA" id="ARBA00006577"/>
    </source>
</evidence>
<gene>
    <name evidence="9" type="ORF">ACFO0A_05585</name>
</gene>
<evidence type="ECO:0000256" key="1">
    <source>
        <dbReference type="ARBA" id="ARBA00000971"/>
    </source>
</evidence>
<keyword evidence="7" id="KW-0472">Membrane</keyword>
<evidence type="ECO:0000259" key="8">
    <source>
        <dbReference type="PROSITE" id="PS50059"/>
    </source>
</evidence>
<evidence type="ECO:0000313" key="9">
    <source>
        <dbReference type="EMBL" id="MFC4294529.1"/>
    </source>
</evidence>